<keyword evidence="1" id="KW-0343">GTPase activation</keyword>
<organism evidence="5 6">
    <name type="scientific">Crucibulum laeve</name>
    <dbReference type="NCBI Taxonomy" id="68775"/>
    <lineage>
        <taxon>Eukaryota</taxon>
        <taxon>Fungi</taxon>
        <taxon>Dikarya</taxon>
        <taxon>Basidiomycota</taxon>
        <taxon>Agaricomycotina</taxon>
        <taxon>Agaricomycetes</taxon>
        <taxon>Agaricomycetidae</taxon>
        <taxon>Agaricales</taxon>
        <taxon>Agaricineae</taxon>
        <taxon>Nidulariaceae</taxon>
        <taxon>Crucibulum</taxon>
    </lineage>
</organism>
<gene>
    <name evidence="5" type="ORF">BDQ12DRAFT_659333</name>
</gene>
<accession>A0A5C3LHR0</accession>
<reference evidence="5 6" key="1">
    <citation type="journal article" date="2019" name="Nat. Ecol. Evol.">
        <title>Megaphylogeny resolves global patterns of mushroom evolution.</title>
        <authorList>
            <person name="Varga T."/>
            <person name="Krizsan K."/>
            <person name="Foldi C."/>
            <person name="Dima B."/>
            <person name="Sanchez-Garcia M."/>
            <person name="Sanchez-Ramirez S."/>
            <person name="Szollosi G.J."/>
            <person name="Szarkandi J.G."/>
            <person name="Papp V."/>
            <person name="Albert L."/>
            <person name="Andreopoulos W."/>
            <person name="Angelini C."/>
            <person name="Antonin V."/>
            <person name="Barry K.W."/>
            <person name="Bougher N.L."/>
            <person name="Buchanan P."/>
            <person name="Buyck B."/>
            <person name="Bense V."/>
            <person name="Catcheside P."/>
            <person name="Chovatia M."/>
            <person name="Cooper J."/>
            <person name="Damon W."/>
            <person name="Desjardin D."/>
            <person name="Finy P."/>
            <person name="Geml J."/>
            <person name="Haridas S."/>
            <person name="Hughes K."/>
            <person name="Justo A."/>
            <person name="Karasinski D."/>
            <person name="Kautmanova I."/>
            <person name="Kiss B."/>
            <person name="Kocsube S."/>
            <person name="Kotiranta H."/>
            <person name="LaButti K.M."/>
            <person name="Lechner B.E."/>
            <person name="Liimatainen K."/>
            <person name="Lipzen A."/>
            <person name="Lukacs Z."/>
            <person name="Mihaltcheva S."/>
            <person name="Morgado L.N."/>
            <person name="Niskanen T."/>
            <person name="Noordeloos M.E."/>
            <person name="Ohm R.A."/>
            <person name="Ortiz-Santana B."/>
            <person name="Ovrebo C."/>
            <person name="Racz N."/>
            <person name="Riley R."/>
            <person name="Savchenko A."/>
            <person name="Shiryaev A."/>
            <person name="Soop K."/>
            <person name="Spirin V."/>
            <person name="Szebenyi C."/>
            <person name="Tomsovsky M."/>
            <person name="Tulloss R.E."/>
            <person name="Uehling J."/>
            <person name="Grigoriev I.V."/>
            <person name="Vagvolgyi C."/>
            <person name="Papp T."/>
            <person name="Martin F.M."/>
            <person name="Miettinen O."/>
            <person name="Hibbett D.S."/>
            <person name="Nagy L.G."/>
        </authorList>
    </citation>
    <scope>NUCLEOTIDE SEQUENCE [LARGE SCALE GENOMIC DNA]</scope>
    <source>
        <strain evidence="5 6">CBS 166.37</strain>
    </source>
</reference>
<evidence type="ECO:0000313" key="6">
    <source>
        <dbReference type="Proteomes" id="UP000308652"/>
    </source>
</evidence>
<dbReference type="GO" id="GO:0005829">
    <property type="term" value="C:cytosol"/>
    <property type="evidence" value="ECO:0007669"/>
    <property type="project" value="TreeGrafter"/>
</dbReference>
<dbReference type="GO" id="GO:0005096">
    <property type="term" value="F:GTPase activator activity"/>
    <property type="evidence" value="ECO:0007669"/>
    <property type="project" value="UniProtKB-KW"/>
</dbReference>
<evidence type="ECO:0008006" key="7">
    <source>
        <dbReference type="Google" id="ProtNLM"/>
    </source>
</evidence>
<dbReference type="OrthoDB" id="120976at2759"/>
<dbReference type="PANTHER" id="PTHR24113:SF12">
    <property type="entry name" value="RAN GTPASE-ACTIVATING PROTEIN 1"/>
    <property type="match status" value="1"/>
</dbReference>
<dbReference type="GO" id="GO:0048471">
    <property type="term" value="C:perinuclear region of cytoplasm"/>
    <property type="evidence" value="ECO:0007669"/>
    <property type="project" value="TreeGrafter"/>
</dbReference>
<dbReference type="InterPro" id="IPR027038">
    <property type="entry name" value="RanGap"/>
</dbReference>
<dbReference type="EMBL" id="ML213678">
    <property type="protein sequence ID" value="TFK32348.1"/>
    <property type="molecule type" value="Genomic_DNA"/>
</dbReference>
<dbReference type="AlphaFoldDB" id="A0A5C3LHR0"/>
<dbReference type="SUPFAM" id="SSF52047">
    <property type="entry name" value="RNI-like"/>
    <property type="match status" value="1"/>
</dbReference>
<keyword evidence="6" id="KW-1185">Reference proteome</keyword>
<name>A0A5C3LHR0_9AGAR</name>
<dbReference type="SMART" id="SM00368">
    <property type="entry name" value="LRR_RI"/>
    <property type="match status" value="4"/>
</dbReference>
<dbReference type="GO" id="GO:0031267">
    <property type="term" value="F:small GTPase binding"/>
    <property type="evidence" value="ECO:0007669"/>
    <property type="project" value="TreeGrafter"/>
</dbReference>
<sequence>MQGYKRFSAESVPLSGRTQINCSGQGLCVAPGGQKIVSIISSRRIVNKLILGNNQLGDEGCEVLFQFLASPAGRKHQISAISLNSNGISDTGLSSISNYLRDNRSLQELLLQNNNFSGDAEIALGFVNALNNSSLEHLSLATNNGLSDSFIAIFLPALNAPSLRELHLSSIGLTPLSLPYITDFISAPQRCKLRTFKCNGNFLGRRSIKSIIRTIVQHNYSLIKVELHSNQLAQGTTETDINSDPFTSDGETNGEQPPWSDVLKVYEGRLSRVLVRNSQLKHDTETQALKLLRYSRTLLLNMSIDDLSASSAASHPEMCSDSCSCIPVFVQPAVPLPVQDQSNSVDAGLSFSSLPIELKIHVLSFLAPSLSSAQRIRIFRYASSLQTLPPLLPRLPSFENGSSHDSLVCYPDPTSLQFDGGKAWNVGNNTSIGHGGGCPSGMCLGTSHSIVCHKDLERIKWLNNVGCNSYELDIVN</sequence>
<dbReference type="Gene3D" id="3.80.10.10">
    <property type="entry name" value="Ribonuclease Inhibitor"/>
    <property type="match status" value="2"/>
</dbReference>
<proteinExistence type="predicted"/>
<protein>
    <recommendedName>
        <fullName evidence="7">RNI-like protein</fullName>
    </recommendedName>
</protein>
<dbReference type="GO" id="GO:0005634">
    <property type="term" value="C:nucleus"/>
    <property type="evidence" value="ECO:0007669"/>
    <property type="project" value="TreeGrafter"/>
</dbReference>
<keyword evidence="2" id="KW-0433">Leucine-rich repeat</keyword>
<dbReference type="PANTHER" id="PTHR24113">
    <property type="entry name" value="RAN GTPASE-ACTIVATING PROTEIN 1"/>
    <property type="match status" value="1"/>
</dbReference>
<keyword evidence="3" id="KW-0677">Repeat</keyword>
<dbReference type="STRING" id="68775.A0A5C3LHR0"/>
<evidence type="ECO:0000256" key="4">
    <source>
        <dbReference type="SAM" id="MobiDB-lite"/>
    </source>
</evidence>
<feature type="region of interest" description="Disordered" evidence="4">
    <location>
        <begin position="236"/>
        <end position="259"/>
    </location>
</feature>
<dbReference type="InterPro" id="IPR032675">
    <property type="entry name" value="LRR_dom_sf"/>
</dbReference>
<evidence type="ECO:0000256" key="3">
    <source>
        <dbReference type="ARBA" id="ARBA00022737"/>
    </source>
</evidence>
<feature type="compositionally biased region" description="Polar residues" evidence="4">
    <location>
        <begin position="236"/>
        <end position="255"/>
    </location>
</feature>
<dbReference type="GO" id="GO:0006913">
    <property type="term" value="P:nucleocytoplasmic transport"/>
    <property type="evidence" value="ECO:0007669"/>
    <property type="project" value="TreeGrafter"/>
</dbReference>
<evidence type="ECO:0000256" key="1">
    <source>
        <dbReference type="ARBA" id="ARBA00022468"/>
    </source>
</evidence>
<evidence type="ECO:0000313" key="5">
    <source>
        <dbReference type="EMBL" id="TFK32348.1"/>
    </source>
</evidence>
<dbReference type="Proteomes" id="UP000308652">
    <property type="component" value="Unassembled WGS sequence"/>
</dbReference>
<evidence type="ECO:0000256" key="2">
    <source>
        <dbReference type="ARBA" id="ARBA00022614"/>
    </source>
</evidence>